<dbReference type="PANTHER" id="PTHR13369">
    <property type="match status" value="1"/>
</dbReference>
<evidence type="ECO:0000259" key="1">
    <source>
        <dbReference type="Pfam" id="PF13679"/>
    </source>
</evidence>
<accession>A0A1A8T126</accession>
<dbReference type="RefSeq" id="WP_082860958.1">
    <property type="nucleotide sequence ID" value="NZ_FLOC01000001.1"/>
</dbReference>
<dbReference type="Proteomes" id="UP000092627">
    <property type="component" value="Unassembled WGS sequence"/>
</dbReference>
<keyword evidence="3" id="KW-1185">Reference proteome</keyword>
<feature type="domain" description="Methyltransferase" evidence="1">
    <location>
        <begin position="115"/>
        <end position="236"/>
    </location>
</feature>
<proteinExistence type="predicted"/>
<reference evidence="2 3" key="1">
    <citation type="submission" date="2016-06" db="EMBL/GenBank/DDBJ databases">
        <authorList>
            <person name="Kjaerup R.B."/>
            <person name="Dalgaard T.S."/>
            <person name="Juul-Madsen H.R."/>
        </authorList>
    </citation>
    <scope>NUCLEOTIDE SEQUENCE [LARGE SCALE GENOMIC DNA]</scope>
    <source>
        <strain evidence="2 3">CECT 5080</strain>
    </source>
</reference>
<evidence type="ECO:0000313" key="3">
    <source>
        <dbReference type="Proteomes" id="UP000092627"/>
    </source>
</evidence>
<dbReference type="AlphaFoldDB" id="A0A1A8T126"/>
<organism evidence="2 3">
    <name type="scientific">Marinomonas aquimarina</name>
    <dbReference type="NCBI Taxonomy" id="295068"/>
    <lineage>
        <taxon>Bacteria</taxon>
        <taxon>Pseudomonadati</taxon>
        <taxon>Pseudomonadota</taxon>
        <taxon>Gammaproteobacteria</taxon>
        <taxon>Oceanospirillales</taxon>
        <taxon>Oceanospirillaceae</taxon>
        <taxon>Marinomonas</taxon>
    </lineage>
</organism>
<evidence type="ECO:0000313" key="2">
    <source>
        <dbReference type="EMBL" id="SBS25309.1"/>
    </source>
</evidence>
<protein>
    <recommendedName>
        <fullName evidence="1">Methyltransferase domain-containing protein</fullName>
    </recommendedName>
</protein>
<name>A0A1A8T126_9GAMM</name>
<dbReference type="SUPFAM" id="SSF53335">
    <property type="entry name" value="S-adenosyl-L-methionine-dependent methyltransferases"/>
    <property type="match status" value="1"/>
</dbReference>
<gene>
    <name evidence="2" type="ORF">MAQ5080_00232</name>
</gene>
<sequence length="408" mass="46562">MRTFNKLYKKLNTSKQLSCSSYTDLFKTLDHWLAQHQSLWDVPSFHALDWPWLTRFPELCDWLQALPQAPDVNQVEQALERCVAGFERLEWPWQSIAHRPLVEPDSHFSAGIKGRKWQQIQAFSQAVAPLSPVLEWCAGKGHLGKLIAYQHQVTVCSAEWQASLCQAGQKEAKQRQLPQRFIHADVLQGEGLEPLRQAQSAIALHACGDLHTTLIEQGIAAQLKYFAISPCCYHLTRDEQYQPLSQVARHAQITLTRENLKLAVKEVVTAGQREQRLKHTELVYRLGFDAWQRHVTGADRYLNVPSCNKALLGQGFVAFATWAAEQKSLSQYVAQHSFDGYQEIGQQRSEQVAKVEAICQYFRRPLELWLILDRALRLEEAGYRVTVEAFCDKALTPRNLLILAQHSG</sequence>
<dbReference type="STRING" id="295068.MAQ5080_00232"/>
<dbReference type="EMBL" id="FLOC01000001">
    <property type="protein sequence ID" value="SBS25309.1"/>
    <property type="molecule type" value="Genomic_DNA"/>
</dbReference>
<dbReference type="OrthoDB" id="5298194at2"/>
<dbReference type="InterPro" id="IPR025714">
    <property type="entry name" value="Methyltranfer_dom"/>
</dbReference>
<dbReference type="InterPro" id="IPR029063">
    <property type="entry name" value="SAM-dependent_MTases_sf"/>
</dbReference>
<dbReference type="PANTHER" id="PTHR13369:SF0">
    <property type="entry name" value="GLUTATHIONE S-TRANSFERASE C-TERMINAL DOMAIN-CONTAINING PROTEIN"/>
    <property type="match status" value="1"/>
</dbReference>
<dbReference type="Pfam" id="PF13679">
    <property type="entry name" value="Methyltransf_32"/>
    <property type="match status" value="1"/>
</dbReference>